<evidence type="ECO:0000256" key="3">
    <source>
        <dbReference type="ARBA" id="ARBA00020628"/>
    </source>
</evidence>
<name>A0A5M9JSC7_MONFR</name>
<proteinExistence type="inferred from homology"/>
<dbReference type="Proteomes" id="UP000322873">
    <property type="component" value="Unassembled WGS sequence"/>
</dbReference>
<evidence type="ECO:0000256" key="9">
    <source>
        <dbReference type="RuleBase" id="RU364142"/>
    </source>
</evidence>
<keyword evidence="6 9" id="KW-0804">Transcription</keyword>
<dbReference type="PANTHER" id="PTHR35784">
    <property type="entry name" value="MEDIATOR OF RNA POLYMERASE II TRANSCRIPTION SUBUNIT 5"/>
    <property type="match status" value="1"/>
</dbReference>
<sequence length="1137" mass="126044">MLLAETKNEGQEPEAGFDTVNWYRHYIQCHEYFLDRAQHDFYVQAVAAFINIQLPYQRQPYPVNRASASWSGVNLTDRLQEQNHPPGYPQPVSLLPYIKRLIVTGHDDHRILGTWFGADWVQGIGTIHEMERRNYLFASKSKEWLDVKKYYDDSPAAEQSTPYMIPPPRVQEVELHHADEAWSNWMAMQDWVIGPRTPEGQIRFPVRAGMLETLTLSVLIGGSLEVNSYGMALAIGVINISRIARVRQDAHIQNETHNGREKVRRVKEGSKRWKNSYAAEEMMLYRLAKTVATGVRPKNVQEAVDLLVVCIQWMNMVSLGMGQGAHEILDMGAHVEEIGMVGMALGTLMVAVVGNSKILEVLQKGRCPKGTGIDLGKAMAGFVPLLIQSSPQNAQRLDVFRTQTLITILPVDKKERATNAEINDILDSTIGMNIDSIVVADLPVVNSRAGLYIYLNALLVGRPLIDDNAIFAYLHNRYQGDVRSTTVDLILASFDVLANATFRNEGQQTTTILRSFLVNKIPLLVSTIAESFFPPLTSEFCITEALSRVDTNAFPTLSTLFAESSNNDMFSDSVRQDFCFACCLHGLIPESSIETLLGDIPMQSLPAGGRYSKQDLVQQCLSDSERSEGLISELENMDGNAGAVSQAIAEVIKHMCNNKETMTLKTLCSQLARNPSSLDIMLLFNKPTSFLQPICELLDNWRYDEDQGEYQPVYEEFGSILLLVVSFTHRYNLSTVDLGIKNPEGYFEPEGGGLGDELMSSCPPQEFYLLVPTLFHYIVLALSTETLSEESLKNGLEFMVEPFLLPSLIPGITWLSSHLWEARSQSTYILQILSALIKNPPSISNNMEASYLLNSILKIVAKNLEQSLRWLQRAEPQRQDIEPVSKVLESNLGWERRGASKHTELELWTATSGGGLAASIKHTIAILVQWGLQWGRNPGMHIMPASYTHRQILTGMKMLGAKRLLNTIIDEVKTQTEAGNGSVVLDIATSLICAPDPASFDPGLGMDLLSSNGNSPQPLQRRLTLKEALKTEAENMPKVHKSDTFHAETVIRLYRRVEAQSVIQQQLLPHNDGLGDLNEVMGDTVMGDGSLGPADSNLNIDDMGAGGDELMMMGGSGHGGDLLDAFGPDSLGDGMGF</sequence>
<dbReference type="InterPro" id="IPR014801">
    <property type="entry name" value="Mediator_Med5_fun"/>
</dbReference>
<keyword evidence="5 9" id="KW-0010">Activator</keyword>
<keyword evidence="11" id="KW-1185">Reference proteome</keyword>
<organism evidence="10 11">
    <name type="scientific">Monilinia fructicola</name>
    <name type="common">Brown rot fungus</name>
    <name type="synonym">Ciboria fructicola</name>
    <dbReference type="NCBI Taxonomy" id="38448"/>
    <lineage>
        <taxon>Eukaryota</taxon>
        <taxon>Fungi</taxon>
        <taxon>Dikarya</taxon>
        <taxon>Ascomycota</taxon>
        <taxon>Pezizomycotina</taxon>
        <taxon>Leotiomycetes</taxon>
        <taxon>Helotiales</taxon>
        <taxon>Sclerotiniaceae</taxon>
        <taxon>Monilinia</taxon>
    </lineage>
</organism>
<evidence type="ECO:0000256" key="6">
    <source>
        <dbReference type="ARBA" id="ARBA00023163"/>
    </source>
</evidence>
<dbReference type="GO" id="GO:0016592">
    <property type="term" value="C:mediator complex"/>
    <property type="evidence" value="ECO:0007669"/>
    <property type="project" value="InterPro"/>
</dbReference>
<protein>
    <recommendedName>
        <fullName evidence="3 9">Mediator of RNA polymerase II transcription subunit 5</fullName>
    </recommendedName>
    <alternativeName>
        <fullName evidence="8 9">Mediator complex subunit 5</fullName>
    </alternativeName>
</protein>
<evidence type="ECO:0000313" key="10">
    <source>
        <dbReference type="EMBL" id="KAA8572398.1"/>
    </source>
</evidence>
<gene>
    <name evidence="9" type="primary">MED5</name>
    <name evidence="10" type="ORF">EYC84_003020</name>
</gene>
<keyword evidence="7 9" id="KW-0539">Nucleus</keyword>
<dbReference type="GO" id="GO:0003712">
    <property type="term" value="F:transcription coregulator activity"/>
    <property type="evidence" value="ECO:0007669"/>
    <property type="project" value="InterPro"/>
</dbReference>
<comment type="caution">
    <text evidence="10">The sequence shown here is derived from an EMBL/GenBank/DDBJ whole genome shotgun (WGS) entry which is preliminary data.</text>
</comment>
<comment type="subcellular location">
    <subcellularLocation>
        <location evidence="1 9">Nucleus</location>
    </subcellularLocation>
</comment>
<dbReference type="AlphaFoldDB" id="A0A5M9JSC7"/>
<comment type="similarity">
    <text evidence="2 9">Belongs to the Mediator complex subunit 5 family.</text>
</comment>
<dbReference type="PANTHER" id="PTHR35784:SF1">
    <property type="entry name" value="MEDIATOR OF RNA POLYMERASE II TRANSCRIPTION SUBUNIT 5"/>
    <property type="match status" value="1"/>
</dbReference>
<reference evidence="10 11" key="1">
    <citation type="submission" date="2019-06" db="EMBL/GenBank/DDBJ databases">
        <title>Genome Sequence of the Brown Rot Fungal Pathogen Monilinia fructicola.</title>
        <authorList>
            <person name="De Miccolis Angelini R.M."/>
            <person name="Landi L."/>
            <person name="Abate D."/>
            <person name="Pollastro S."/>
            <person name="Romanazzi G."/>
            <person name="Faretra F."/>
        </authorList>
    </citation>
    <scope>NUCLEOTIDE SEQUENCE [LARGE SCALE GENOMIC DNA]</scope>
    <source>
        <strain evidence="10 11">Mfrc123</strain>
    </source>
</reference>
<comment type="subunit">
    <text evidence="9">Component of the Mediator complex.</text>
</comment>
<evidence type="ECO:0000313" key="11">
    <source>
        <dbReference type="Proteomes" id="UP000322873"/>
    </source>
</evidence>
<evidence type="ECO:0000256" key="8">
    <source>
        <dbReference type="ARBA" id="ARBA00031256"/>
    </source>
</evidence>
<evidence type="ECO:0000256" key="5">
    <source>
        <dbReference type="ARBA" id="ARBA00023159"/>
    </source>
</evidence>
<dbReference type="EMBL" id="VICG01000004">
    <property type="protein sequence ID" value="KAA8572398.1"/>
    <property type="molecule type" value="Genomic_DNA"/>
</dbReference>
<comment type="function">
    <text evidence="9">Component of the Mediator complex, a coactivator involved in the regulated transcription of nearly all RNA polymerase II-dependent genes. Mediator functions as a bridge to convey information from gene-specific regulatory proteins to the basal RNA polymerase II transcription machinery. Mediator is recruited to promoters by direct interactions with regulatory proteins and serves as a scaffold for the assembly of a functional preinitiation complex with RNA polymerase II and the general transcription factors.</text>
</comment>
<dbReference type="Pfam" id="PF08689">
    <property type="entry name" value="Med5"/>
    <property type="match status" value="2"/>
</dbReference>
<dbReference type="GO" id="GO:0006357">
    <property type="term" value="P:regulation of transcription by RNA polymerase II"/>
    <property type="evidence" value="ECO:0007669"/>
    <property type="project" value="InterPro"/>
</dbReference>
<accession>A0A5M9JSC7</accession>
<keyword evidence="4 9" id="KW-0805">Transcription regulation</keyword>
<dbReference type="VEuPathDB" id="FungiDB:MFRU_003g03760"/>
<evidence type="ECO:0000256" key="4">
    <source>
        <dbReference type="ARBA" id="ARBA00023015"/>
    </source>
</evidence>
<evidence type="ECO:0000256" key="1">
    <source>
        <dbReference type="ARBA" id="ARBA00004123"/>
    </source>
</evidence>
<dbReference type="VEuPathDB" id="FungiDB:MFRU_003g03770"/>
<evidence type="ECO:0000256" key="2">
    <source>
        <dbReference type="ARBA" id="ARBA00008782"/>
    </source>
</evidence>
<evidence type="ECO:0000256" key="7">
    <source>
        <dbReference type="ARBA" id="ARBA00023242"/>
    </source>
</evidence>